<name>A0AAV8XK99_9CUCU</name>
<dbReference type="EMBL" id="JAPWTK010000525">
    <property type="protein sequence ID" value="KAJ8938877.1"/>
    <property type="molecule type" value="Genomic_DNA"/>
</dbReference>
<evidence type="ECO:0000313" key="4">
    <source>
        <dbReference type="EMBL" id="KAJ8938877.1"/>
    </source>
</evidence>
<reference evidence="4" key="1">
    <citation type="journal article" date="2023" name="Insect Mol. Biol.">
        <title>Genome sequencing provides insights into the evolution of gene families encoding plant cell wall-degrading enzymes in longhorned beetles.</title>
        <authorList>
            <person name="Shin N.R."/>
            <person name="Okamura Y."/>
            <person name="Kirsch R."/>
            <person name="Pauchet Y."/>
        </authorList>
    </citation>
    <scope>NUCLEOTIDE SEQUENCE</scope>
    <source>
        <strain evidence="4">AMC_N1</strain>
    </source>
</reference>
<dbReference type="InterPro" id="IPR019416">
    <property type="entry name" value="NCBP3"/>
</dbReference>
<evidence type="ECO:0000256" key="1">
    <source>
        <dbReference type="ARBA" id="ARBA00006069"/>
    </source>
</evidence>
<evidence type="ECO:0000313" key="5">
    <source>
        <dbReference type="Proteomes" id="UP001162162"/>
    </source>
</evidence>
<dbReference type="GO" id="GO:0000340">
    <property type="term" value="F:RNA 7-methylguanosine cap binding"/>
    <property type="evidence" value="ECO:0007669"/>
    <property type="project" value="InterPro"/>
</dbReference>
<dbReference type="Pfam" id="PF10309">
    <property type="entry name" value="NCBP3"/>
    <property type="match status" value="1"/>
</dbReference>
<accession>A0AAV8XK99</accession>
<evidence type="ECO:0000256" key="3">
    <source>
        <dbReference type="SAM" id="MobiDB-lite"/>
    </source>
</evidence>
<keyword evidence="5" id="KW-1185">Reference proteome</keyword>
<feature type="compositionally biased region" description="Low complexity" evidence="3">
    <location>
        <begin position="590"/>
        <end position="621"/>
    </location>
</feature>
<comment type="similarity">
    <text evidence="1">Belongs to the NCBP3 family.</text>
</comment>
<dbReference type="PANTHER" id="PTHR16291">
    <property type="entry name" value="NUCLEAR CAP-BINDING PROTEIN SUBUNIT 3"/>
    <property type="match status" value="1"/>
</dbReference>
<gene>
    <name evidence="4" type="ORF">NQ318_016081</name>
</gene>
<protein>
    <recommendedName>
        <fullName evidence="2">Nuclear cap-binding protein subunit 3</fullName>
    </recommendedName>
</protein>
<sequence>MASEVEMGKMRPNIRIEIHNNITEDEQMDVDDNLKSDNEEGEIVDDDAIQNTDSSKPVEVANRLWPNTKGEFTTGINIFDKQEQEKLQERAKRFALKPEEINNFMDADLEELHDSLGITAENEQNVRFEAVHMIGTNEMSTEDVLDYFSQYAPTGIEWIDDDSCNVIWLENISAARAIFYISKTVRGMPARGACDPFAKEFIDNIEEIEGEGTGTSILLKNKNREVELKLDDDVVPGKVDYKNSVDMSEIMIPVPPGYWRLGKNHPKAKSLLLRFAFKTDKKPIKAEKFSKYYKKYGNPNYGGLKGVISESKKKELRGIFARNKELNREKKPLGTPDIVEPELEIKNPSILVRLGSKRKVVGSSEELNIVENVDEEKGEIERKKTKLPRMRMYADDEEEKVRRKKLLQTIKRQAEKLTNNEGKNTNDLRNALGIPNRKFVLDEIIDLDPEVTDLGTKLKNRTKNLVFTVERDLPNVEIYNRKENMQSDIRSLIEERRGARSPVTRRRISPPRWSLQRSSPKHRRRSPPETQIAPKEGLGAQENHRRRHNSDYSEEEALNQKPRSKVAVVIKTQRRPTVASTIWSRVQKASESSSDSEGSESSWSEESSSSSTSSSSSSSEDSNSKSEKESSSSVKKMDRPGFRKASRKIYERIGHRSPLKITMANDHFKQETE</sequence>
<dbReference type="GO" id="GO:0003729">
    <property type="term" value="F:mRNA binding"/>
    <property type="evidence" value="ECO:0007669"/>
    <property type="project" value="InterPro"/>
</dbReference>
<feature type="compositionally biased region" description="Polar residues" evidence="3">
    <location>
        <begin position="578"/>
        <end position="589"/>
    </location>
</feature>
<organism evidence="4 5">
    <name type="scientific">Aromia moschata</name>
    <dbReference type="NCBI Taxonomy" id="1265417"/>
    <lineage>
        <taxon>Eukaryota</taxon>
        <taxon>Metazoa</taxon>
        <taxon>Ecdysozoa</taxon>
        <taxon>Arthropoda</taxon>
        <taxon>Hexapoda</taxon>
        <taxon>Insecta</taxon>
        <taxon>Pterygota</taxon>
        <taxon>Neoptera</taxon>
        <taxon>Endopterygota</taxon>
        <taxon>Coleoptera</taxon>
        <taxon>Polyphaga</taxon>
        <taxon>Cucujiformia</taxon>
        <taxon>Chrysomeloidea</taxon>
        <taxon>Cerambycidae</taxon>
        <taxon>Cerambycinae</taxon>
        <taxon>Callichromatini</taxon>
        <taxon>Aromia</taxon>
    </lineage>
</organism>
<dbReference type="GO" id="GO:0005634">
    <property type="term" value="C:nucleus"/>
    <property type="evidence" value="ECO:0007669"/>
    <property type="project" value="TreeGrafter"/>
</dbReference>
<feature type="region of interest" description="Disordered" evidence="3">
    <location>
        <begin position="23"/>
        <end position="46"/>
    </location>
</feature>
<evidence type="ECO:0000256" key="2">
    <source>
        <dbReference type="ARBA" id="ARBA00019876"/>
    </source>
</evidence>
<dbReference type="Proteomes" id="UP001162162">
    <property type="component" value="Unassembled WGS sequence"/>
</dbReference>
<feature type="compositionally biased region" description="Basic and acidic residues" evidence="3">
    <location>
        <begin position="622"/>
        <end position="641"/>
    </location>
</feature>
<dbReference type="AlphaFoldDB" id="A0AAV8XK99"/>
<proteinExistence type="inferred from homology"/>
<comment type="caution">
    <text evidence="4">The sequence shown here is derived from an EMBL/GenBank/DDBJ whole genome shotgun (WGS) entry which is preliminary data.</text>
</comment>
<feature type="region of interest" description="Disordered" evidence="3">
    <location>
        <begin position="492"/>
        <end position="673"/>
    </location>
</feature>
<dbReference type="PANTHER" id="PTHR16291:SF0">
    <property type="entry name" value="NUCLEAR CAP-BINDING PROTEIN SUBUNIT 3"/>
    <property type="match status" value="1"/>
</dbReference>